<dbReference type="OrthoDB" id="248923at2759"/>
<dbReference type="InterPro" id="IPR011009">
    <property type="entry name" value="Kinase-like_dom_sf"/>
</dbReference>
<dbReference type="GO" id="GO:0005737">
    <property type="term" value="C:cytoplasm"/>
    <property type="evidence" value="ECO:0007669"/>
    <property type="project" value="TreeGrafter"/>
</dbReference>
<dbReference type="PANTHER" id="PTHR24361">
    <property type="entry name" value="MITOGEN-ACTIVATED KINASE KINASE KINASE"/>
    <property type="match status" value="1"/>
</dbReference>
<dbReference type="InterPro" id="IPR017441">
    <property type="entry name" value="Protein_kinase_ATP_BS"/>
</dbReference>
<dbReference type="eggNOG" id="KOG0583">
    <property type="taxonomic scope" value="Eukaryota"/>
</dbReference>
<keyword evidence="1" id="KW-0547">Nucleotide-binding</keyword>
<keyword evidence="1" id="KW-0067">ATP-binding</keyword>
<accession>M7SZA7</accession>
<evidence type="ECO:0000256" key="1">
    <source>
        <dbReference type="PROSITE-ProRule" id="PRU10141"/>
    </source>
</evidence>
<feature type="domain" description="Protein kinase" evidence="2">
    <location>
        <begin position="198"/>
        <end position="455"/>
    </location>
</feature>
<dbReference type="GO" id="GO:0005524">
    <property type="term" value="F:ATP binding"/>
    <property type="evidence" value="ECO:0007669"/>
    <property type="project" value="UniProtKB-UniRule"/>
</dbReference>
<dbReference type="STRING" id="1287681.M7SZA7"/>
<reference evidence="4" key="1">
    <citation type="journal article" date="2013" name="Genome Announc.">
        <title>Draft genome sequence of the grapevine dieback fungus Eutypa lata UCR-EL1.</title>
        <authorList>
            <person name="Blanco-Ulate B."/>
            <person name="Rolshausen P.E."/>
            <person name="Cantu D."/>
        </authorList>
    </citation>
    <scope>NUCLEOTIDE SEQUENCE [LARGE SCALE GENOMIC DNA]</scope>
    <source>
        <strain evidence="4">UCR-EL1</strain>
    </source>
</reference>
<gene>
    <name evidence="3" type="ORF">UCREL1_10132</name>
</gene>
<dbReference type="KEGG" id="ela:UCREL1_10132"/>
<evidence type="ECO:0000313" key="4">
    <source>
        <dbReference type="Proteomes" id="UP000012174"/>
    </source>
</evidence>
<dbReference type="InterPro" id="IPR000719">
    <property type="entry name" value="Prot_kinase_dom"/>
</dbReference>
<name>M7SZA7_EUTLA</name>
<keyword evidence="4" id="KW-1185">Reference proteome</keyword>
<dbReference type="SUPFAM" id="SSF56112">
    <property type="entry name" value="Protein kinase-like (PK-like)"/>
    <property type="match status" value="1"/>
</dbReference>
<evidence type="ECO:0000259" key="2">
    <source>
        <dbReference type="PROSITE" id="PS50011"/>
    </source>
</evidence>
<sequence length="455" mass="51851">MTQPRNVYVVIWHNKEWLSWEWDARQDSNPPSRLPQVVSAKDLPSANGLWIEDDGDHVFGPEGEGEEKWDCLLPSFIQSEENGTVVLQTRKGKVNLKVFNRAIYEFWRFDSEGRLTSRGERPQVAMALPLGCATFMGVLLNQSQQPQIEAMLDKLHTFFLGQFEVRFSKATAVGLPRGLTAVKTLQLEGKASTYLVAKTPEMQLGKGHFGEVFRGLELKNENVFAVKILNEDPQAHWMEAVIQREKRNMQIMQLVKHKNIINFQDICDGGRILVMEYIHYGSAEQLYGGMRWPTFNLLQLTTQISLALDYIHINFGMSHRDVQPGNILVRRITPLQVVLADFGSASLKGDPYQWGHLYYRAPETYGSKDAHCMADIWSLGATILNLAIAPRFAFHVQGDHQKYSQNVLRRFSEAKGDIAPSLRSLLEGMLVREPNLRRDAYSCHLITKMLGEYPF</sequence>
<feature type="binding site" evidence="1">
    <location>
        <position position="227"/>
    </location>
    <ligand>
        <name>ATP</name>
        <dbReference type="ChEBI" id="CHEBI:30616"/>
    </ligand>
</feature>
<dbReference type="Gene3D" id="1.10.510.10">
    <property type="entry name" value="Transferase(Phosphotransferase) domain 1"/>
    <property type="match status" value="1"/>
</dbReference>
<dbReference type="GO" id="GO:0004674">
    <property type="term" value="F:protein serine/threonine kinase activity"/>
    <property type="evidence" value="ECO:0007669"/>
    <property type="project" value="TreeGrafter"/>
</dbReference>
<organism evidence="3 4">
    <name type="scientific">Eutypa lata (strain UCR-EL1)</name>
    <name type="common">Grapevine dieback disease fungus</name>
    <name type="synonym">Eutypa armeniacae</name>
    <dbReference type="NCBI Taxonomy" id="1287681"/>
    <lineage>
        <taxon>Eukaryota</taxon>
        <taxon>Fungi</taxon>
        <taxon>Dikarya</taxon>
        <taxon>Ascomycota</taxon>
        <taxon>Pezizomycotina</taxon>
        <taxon>Sordariomycetes</taxon>
        <taxon>Xylariomycetidae</taxon>
        <taxon>Xylariales</taxon>
        <taxon>Diatrypaceae</taxon>
        <taxon>Eutypa</taxon>
    </lineage>
</organism>
<dbReference type="PROSITE" id="PS00107">
    <property type="entry name" value="PROTEIN_KINASE_ATP"/>
    <property type="match status" value="1"/>
</dbReference>
<dbReference type="Proteomes" id="UP000012174">
    <property type="component" value="Unassembled WGS sequence"/>
</dbReference>
<evidence type="ECO:0000313" key="3">
    <source>
        <dbReference type="EMBL" id="EMR62921.1"/>
    </source>
</evidence>
<dbReference type="PROSITE" id="PS50011">
    <property type="entry name" value="PROTEIN_KINASE_DOM"/>
    <property type="match status" value="1"/>
</dbReference>
<dbReference type="Pfam" id="PF00069">
    <property type="entry name" value="Pkinase"/>
    <property type="match status" value="1"/>
</dbReference>
<protein>
    <recommendedName>
        <fullName evidence="2">Protein kinase domain-containing protein</fullName>
    </recommendedName>
</protein>
<dbReference type="AlphaFoldDB" id="M7SZA7"/>
<dbReference type="HOGENOM" id="CLU_601326_0_0_1"/>
<proteinExistence type="predicted"/>
<dbReference type="EMBL" id="KB707333">
    <property type="protein sequence ID" value="EMR62921.1"/>
    <property type="molecule type" value="Genomic_DNA"/>
</dbReference>
<dbReference type="InterPro" id="IPR053235">
    <property type="entry name" value="Ser_Thr_kinase"/>
</dbReference>